<dbReference type="EMBL" id="CP036434">
    <property type="protein sequence ID" value="QDV06087.1"/>
    <property type="molecule type" value="Genomic_DNA"/>
</dbReference>
<dbReference type="OrthoDB" id="5489273at2"/>
<keyword evidence="2" id="KW-1185">Reference proteome</keyword>
<organism evidence="1 2">
    <name type="scientific">Saltatorellus ferox</name>
    <dbReference type="NCBI Taxonomy" id="2528018"/>
    <lineage>
        <taxon>Bacteria</taxon>
        <taxon>Pseudomonadati</taxon>
        <taxon>Planctomycetota</taxon>
        <taxon>Planctomycetia</taxon>
        <taxon>Planctomycetia incertae sedis</taxon>
        <taxon>Saltatorellus</taxon>
    </lineage>
</organism>
<dbReference type="Proteomes" id="UP000320390">
    <property type="component" value="Chromosome"/>
</dbReference>
<proteinExistence type="predicted"/>
<evidence type="ECO:0000313" key="1">
    <source>
        <dbReference type="EMBL" id="QDV06087.1"/>
    </source>
</evidence>
<accession>A0A518EPR4</accession>
<dbReference type="RefSeq" id="WP_145195963.1">
    <property type="nucleotide sequence ID" value="NZ_CP036434.1"/>
</dbReference>
<dbReference type="AlphaFoldDB" id="A0A518EPR4"/>
<gene>
    <name evidence="1" type="ORF">Poly30_15910</name>
</gene>
<protein>
    <submittedName>
        <fullName evidence="1">Uncharacterized protein</fullName>
    </submittedName>
</protein>
<evidence type="ECO:0000313" key="2">
    <source>
        <dbReference type="Proteomes" id="UP000320390"/>
    </source>
</evidence>
<sequence>MKTRSLLVVLLVAVLGLAAWIARGPLDRTDGLPIGMITDEEEDEASAIEPADVDIEGIDRIRGAGRTVEAAPPESKPIPDGAPVGSDFTAVEESPLAVPEGTVVIGRLRGGDGEPVEGGELEMKAQGRAQVKQLRTDPSGRFAVAVGVHGDVTLAASAKGVGRSMDLAVFLPEGQATDVGELRLVGAEVIRGHVRFPNGEPLPGIYLNARAADPLAAPGLRLASAESNADGSFEMTALAPGLFDFEAAGDEGLPILGESSIRAGEERAVLTVDVALLTVSCVNDAGETVPMKGLELSNVLDGEPGEDDDIGSTRRGWSTGKKSFELFVQPQRSYMIQAHDAELRFYFAYLEGDLTAGTHEVALRPDPPTLGAIKVSVPSGSLDGEARISLVQIQRDGQDVQGTLLVGEGEPGAAFLEMRGLVPGTYALTAAVTGSDWIALKDPERTFELSPGASEEFRMETYTGGRVELVVEHEGSVRDEKTRAAVQIRRAGDPEWSEARLHSKRGRGNVFGSRIWIDGTVARSVVLEPGSYSLRVDAKGYLASEVDVTIEPRAATPLNLTLLEN</sequence>
<reference evidence="1 2" key="1">
    <citation type="submission" date="2019-02" db="EMBL/GenBank/DDBJ databases">
        <title>Deep-cultivation of Planctomycetes and their phenomic and genomic characterization uncovers novel biology.</title>
        <authorList>
            <person name="Wiegand S."/>
            <person name="Jogler M."/>
            <person name="Boedeker C."/>
            <person name="Pinto D."/>
            <person name="Vollmers J."/>
            <person name="Rivas-Marin E."/>
            <person name="Kohn T."/>
            <person name="Peeters S.H."/>
            <person name="Heuer A."/>
            <person name="Rast P."/>
            <person name="Oberbeckmann S."/>
            <person name="Bunk B."/>
            <person name="Jeske O."/>
            <person name="Meyerdierks A."/>
            <person name="Storesund J.E."/>
            <person name="Kallscheuer N."/>
            <person name="Luecker S."/>
            <person name="Lage O.M."/>
            <person name="Pohl T."/>
            <person name="Merkel B.J."/>
            <person name="Hornburger P."/>
            <person name="Mueller R.-W."/>
            <person name="Bruemmer F."/>
            <person name="Labrenz M."/>
            <person name="Spormann A.M."/>
            <person name="Op den Camp H."/>
            <person name="Overmann J."/>
            <person name="Amann R."/>
            <person name="Jetten M.S.M."/>
            <person name="Mascher T."/>
            <person name="Medema M.H."/>
            <person name="Devos D.P."/>
            <person name="Kaster A.-K."/>
            <person name="Ovreas L."/>
            <person name="Rohde M."/>
            <person name="Galperin M.Y."/>
            <person name="Jogler C."/>
        </authorList>
    </citation>
    <scope>NUCLEOTIDE SEQUENCE [LARGE SCALE GENOMIC DNA]</scope>
    <source>
        <strain evidence="1 2">Poly30</strain>
    </source>
</reference>
<name>A0A518EPR4_9BACT</name>